<dbReference type="InterPro" id="IPR029039">
    <property type="entry name" value="Flavoprotein-like_sf"/>
</dbReference>
<dbReference type="OrthoDB" id="8853249at2"/>
<dbReference type="Pfam" id="PF03358">
    <property type="entry name" value="FMN_red"/>
    <property type="match status" value="1"/>
</dbReference>
<protein>
    <submittedName>
        <fullName evidence="2">Flavodoxin family protein</fullName>
    </submittedName>
</protein>
<dbReference type="EMBL" id="VRTY01000101">
    <property type="protein sequence ID" value="TXK31143.1"/>
    <property type="molecule type" value="Genomic_DNA"/>
</dbReference>
<dbReference type="InterPro" id="IPR005025">
    <property type="entry name" value="FMN_Rdtase-like_dom"/>
</dbReference>
<evidence type="ECO:0000259" key="1">
    <source>
        <dbReference type="Pfam" id="PF03358"/>
    </source>
</evidence>
<accession>A0A5C8J5F9</accession>
<feature type="domain" description="NADPH-dependent FMN reductase-like" evidence="1">
    <location>
        <begin position="7"/>
        <end position="153"/>
    </location>
</feature>
<reference evidence="2 3" key="1">
    <citation type="submission" date="2019-08" db="EMBL/GenBank/DDBJ databases">
        <authorList>
            <person name="Shi S."/>
        </authorList>
    </citation>
    <scope>NUCLEOTIDE SEQUENCE [LARGE SCALE GENOMIC DNA]</scope>
    <source>
        <strain evidence="2 3">GY10130</strain>
    </source>
</reference>
<name>A0A5C8J5F9_9BACT</name>
<dbReference type="Gene3D" id="3.40.50.360">
    <property type="match status" value="1"/>
</dbReference>
<dbReference type="GO" id="GO:0016491">
    <property type="term" value="F:oxidoreductase activity"/>
    <property type="evidence" value="ECO:0007669"/>
    <property type="project" value="InterPro"/>
</dbReference>
<dbReference type="SUPFAM" id="SSF52218">
    <property type="entry name" value="Flavoproteins"/>
    <property type="match status" value="1"/>
</dbReference>
<keyword evidence="3" id="KW-1185">Reference proteome</keyword>
<dbReference type="Proteomes" id="UP000321926">
    <property type="component" value="Unassembled WGS sequence"/>
</dbReference>
<comment type="caution">
    <text evidence="2">The sequence shown here is derived from an EMBL/GenBank/DDBJ whole genome shotgun (WGS) entry which is preliminary data.</text>
</comment>
<evidence type="ECO:0000313" key="2">
    <source>
        <dbReference type="EMBL" id="TXK31143.1"/>
    </source>
</evidence>
<proteinExistence type="predicted"/>
<gene>
    <name evidence="2" type="ORF">FVR03_19870</name>
</gene>
<organism evidence="2 3">
    <name type="scientific">Pontibacter qinzhouensis</name>
    <dbReference type="NCBI Taxonomy" id="2603253"/>
    <lineage>
        <taxon>Bacteria</taxon>
        <taxon>Pseudomonadati</taxon>
        <taxon>Bacteroidota</taxon>
        <taxon>Cytophagia</taxon>
        <taxon>Cytophagales</taxon>
        <taxon>Hymenobacteraceae</taxon>
        <taxon>Pontibacter</taxon>
    </lineage>
</organism>
<evidence type="ECO:0000313" key="3">
    <source>
        <dbReference type="Proteomes" id="UP000321926"/>
    </source>
</evidence>
<dbReference type="AlphaFoldDB" id="A0A5C8J5F9"/>
<sequence>MKTNLKALFLNCTLKKSPVTSNTEALISKAVSLFKELGVESKVIRIVDHQVAFGVTSDEGNGDEWPTILAEIKQSDILILGSPIWLGDKSSVCKMVIERIDASTSEQDENTGQYPLYNKIGGVLVTGNEDGAKKVCAEVLFSLNHSGCTIPPNAMAYWVGEAGPGPSYLDAEGDKHLFTNKNLRFLISNTVYFAKLIKEQPITTNLHKLTQEAEQESKG</sequence>